<dbReference type="EMBL" id="BAABDO010000034">
    <property type="protein sequence ID" value="GAA4140622.1"/>
    <property type="molecule type" value="Genomic_DNA"/>
</dbReference>
<sequence>MTQPPTHPGPMGYEARPATMAALVTALVQDRLFEHGVKYARIGLMAAQVEEMVAPELEDTNPRPADEALRLALDVVEKAWDTAMDFHGMYRASIDQCLRKVRDEVEEAMREHIRIRRQAPEGVRGPLPLRGCRPAYARMRVSGADPIPRREDSP</sequence>
<proteinExistence type="predicted"/>
<gene>
    <name evidence="1" type="ORF">GCM10022416_27990</name>
</gene>
<name>A0ABP7YSK0_9ACTN</name>
<accession>A0ABP7YSK0</accession>
<reference evidence="2" key="1">
    <citation type="journal article" date="2019" name="Int. J. Syst. Evol. Microbiol.">
        <title>The Global Catalogue of Microorganisms (GCM) 10K type strain sequencing project: providing services to taxonomists for standard genome sequencing and annotation.</title>
        <authorList>
            <consortium name="The Broad Institute Genomics Platform"/>
            <consortium name="The Broad Institute Genome Sequencing Center for Infectious Disease"/>
            <person name="Wu L."/>
            <person name="Ma J."/>
        </authorList>
    </citation>
    <scope>NUCLEOTIDE SEQUENCE [LARGE SCALE GENOMIC DNA]</scope>
    <source>
        <strain evidence="2">JCM 17316</strain>
    </source>
</reference>
<keyword evidence="2" id="KW-1185">Reference proteome</keyword>
<comment type="caution">
    <text evidence="1">The sequence shown here is derived from an EMBL/GenBank/DDBJ whole genome shotgun (WGS) entry which is preliminary data.</text>
</comment>
<organism evidence="1 2">
    <name type="scientific">Actinomadura keratinilytica</name>
    <dbReference type="NCBI Taxonomy" id="547461"/>
    <lineage>
        <taxon>Bacteria</taxon>
        <taxon>Bacillati</taxon>
        <taxon>Actinomycetota</taxon>
        <taxon>Actinomycetes</taxon>
        <taxon>Streptosporangiales</taxon>
        <taxon>Thermomonosporaceae</taxon>
        <taxon>Actinomadura</taxon>
    </lineage>
</organism>
<evidence type="ECO:0000313" key="1">
    <source>
        <dbReference type="EMBL" id="GAA4140622.1"/>
    </source>
</evidence>
<protein>
    <submittedName>
        <fullName evidence="1">Uncharacterized protein</fullName>
    </submittedName>
</protein>
<evidence type="ECO:0000313" key="2">
    <source>
        <dbReference type="Proteomes" id="UP001500266"/>
    </source>
</evidence>
<dbReference type="Proteomes" id="UP001500266">
    <property type="component" value="Unassembled WGS sequence"/>
</dbReference>